<dbReference type="GO" id="GO:0035371">
    <property type="term" value="C:microtubule plus-end"/>
    <property type="evidence" value="ECO:0007669"/>
    <property type="project" value="TreeGrafter"/>
</dbReference>
<protein>
    <recommendedName>
        <fullName evidence="3">Nck-associated protein 5 C-terminal domain-containing protein</fullName>
    </recommendedName>
</protein>
<evidence type="ECO:0000313" key="5">
    <source>
        <dbReference type="Proteomes" id="UP000193380"/>
    </source>
</evidence>
<feature type="compositionally biased region" description="Low complexity" evidence="2">
    <location>
        <begin position="1311"/>
        <end position="1327"/>
    </location>
</feature>
<sequence length="1327" mass="143733">MRTMSDETEPRMCDDNLESDEGDVEDYLEEEENNGELMDRLRELEAENSAILLANENQREAYERCLDEVANHVVQALLNQKDLREECIKLKMHVFDLERQNRVLCELFQQKLPNQSSSQDQVQPGPLPVYHTQLLHNVSDKQVGSQSQSDAQAKGNGFHRTLPQAPTTPPRGPAASMDALSPFFKKKAHILEVLRKMEETDPLKFHPSAGSITFCDYNSDMQQQQHMNGEGQLCPTHLKKSTDSPVKCNYVCGSTAKLNLTPNHVKGTSTTAAIFECHIKSTSVEKQQTMNDHQQPAGPNSYLSITVTGQVQDTEKESCLKGKSDEDAYCELETNGFIFSSNDSDNVLSDVVIPEKDGGPAEEGDFSGRANVALSPIPSSCLSDVKAAAINSPSRVLKFLKIPTMAERTQAGASPVRLSPQLTRTSKIPCRTNNYEVYHSPVPSRRAATTERARQPPPPPARSESYPATTHSAPTSPPQPEDTCSPPAKELCYRSLLAPKTSNGVPDPLAPSTSHTPRASSQKVPYYENMLELSTSAQVEESKVPENQINSLLQKDNVLFLQQQHLSPASDSSSSSSSSSSSPVWHSHHSLPNPSALRAAQEATIQNSDLSQSQPPVLPAKRHDPSSIPKRPSGVAGSGSQPAESSHTFKYRLAALGKLRSSEDLQINVLLPVDTPEPQSEEKESPVDGNLEEQKHSKYTDSLDGKLKGIPGSVALNFPGGCQSYDPGAKSLFGSSVAKAELETLSSRVGVAKTDSPKGKLGLPSPNTDTPIVLRNNMKCPASLNLSYHGKQPAPSIPYSSSSPSKVPPKSPSKPYQGLAPSAGTGKPTLEAPALVPRYSSKSEDRSKLNTNKRNTTVYEPQQQEEEKRHLLPIVSSPTLGPTSAIEEKVMKGIEENMLKLAEQDRGQVTEVKLKASNGIASWFGLKKSKLPALSRKPDIPPKVKDEKKGGEWRLNIPSKMAGSKSKGEGVGVESLNISMLMEKAEGLRRALEEERAYVNGVGGVGMDRSGRGHSCEVVMDQSQGQLAVMYRGARSDNFMQQLLNRVDGKDFSGISVAQRRLSFDCKTSRPFSRHTASGEDMQKGSEHLISNIPSDDNLADPVHSHHFAASGASTCTLDSGIGTFPLPNYCSGTPGRSLSKVRGAGAEHGSSGSPGRAGRRARTLDREPSSMEQCYQSHREMTAPVMYGSVLEGKGIPRQTAGVIHEDTEAYGAHMLSPRSKTWTFPNLKTPAGPTEMYLAACGTSGSRNIDPSSLPVPAQTGLSRRGKIRSAPSAPEMGLGRETSLELVRERPEEALSPSRPQVLETPESLSDSLYDSLSSCGSQG</sequence>
<feature type="compositionally biased region" description="Polar residues" evidence="2">
    <location>
        <begin position="511"/>
        <end position="522"/>
    </location>
</feature>
<feature type="region of interest" description="Disordered" evidence="2">
    <location>
        <begin position="751"/>
        <end position="772"/>
    </location>
</feature>
<proteinExistence type="predicted"/>
<evidence type="ECO:0000313" key="4">
    <source>
        <dbReference type="EMBL" id="CDQ88327.1"/>
    </source>
</evidence>
<evidence type="ECO:0000259" key="3">
    <source>
        <dbReference type="Pfam" id="PF15246"/>
    </source>
</evidence>
<dbReference type="Proteomes" id="UP000193380">
    <property type="component" value="Unassembled WGS sequence"/>
</dbReference>
<feature type="compositionally biased region" description="Basic and acidic residues" evidence="2">
    <location>
        <begin position="1077"/>
        <end position="1087"/>
    </location>
</feature>
<feature type="region of interest" description="Disordered" evidence="2">
    <location>
        <begin position="1"/>
        <end position="22"/>
    </location>
</feature>
<dbReference type="EMBL" id="FR908541">
    <property type="protein sequence ID" value="CDQ88327.1"/>
    <property type="molecule type" value="Genomic_DNA"/>
</dbReference>
<gene>
    <name evidence="4" type="ORF">GSONMT00011836001</name>
</gene>
<feature type="region of interest" description="Disordered" evidence="2">
    <location>
        <begin position="140"/>
        <end position="175"/>
    </location>
</feature>
<dbReference type="STRING" id="8022.A0A060Y9Y4"/>
<dbReference type="InterPro" id="IPR032769">
    <property type="entry name" value="NCKAP5_C"/>
</dbReference>
<feature type="region of interest" description="Disordered" evidence="2">
    <location>
        <begin position="499"/>
        <end position="522"/>
    </location>
</feature>
<reference evidence="4" key="2">
    <citation type="submission" date="2014-03" db="EMBL/GenBank/DDBJ databases">
        <authorList>
            <person name="Genoscope - CEA"/>
        </authorList>
    </citation>
    <scope>NUCLEOTIDE SEQUENCE</scope>
</reference>
<feature type="domain" description="Nck-associated protein 5 C-terminal" evidence="3">
    <location>
        <begin position="883"/>
        <end position="1171"/>
    </location>
</feature>
<feature type="compositionally biased region" description="Basic and acidic residues" evidence="2">
    <location>
        <begin position="1285"/>
        <end position="1296"/>
    </location>
</feature>
<organism evidence="4 5">
    <name type="scientific">Oncorhynchus mykiss</name>
    <name type="common">Rainbow trout</name>
    <name type="synonym">Salmo gairdneri</name>
    <dbReference type="NCBI Taxonomy" id="8022"/>
    <lineage>
        <taxon>Eukaryota</taxon>
        <taxon>Metazoa</taxon>
        <taxon>Chordata</taxon>
        <taxon>Craniata</taxon>
        <taxon>Vertebrata</taxon>
        <taxon>Euteleostomi</taxon>
        <taxon>Actinopterygii</taxon>
        <taxon>Neopterygii</taxon>
        <taxon>Teleostei</taxon>
        <taxon>Protacanthopterygii</taxon>
        <taxon>Salmoniformes</taxon>
        <taxon>Salmonidae</taxon>
        <taxon>Salmoninae</taxon>
        <taxon>Oncorhynchus</taxon>
    </lineage>
</organism>
<feature type="region of interest" description="Disordered" evidence="2">
    <location>
        <begin position="433"/>
        <end position="487"/>
    </location>
</feature>
<feature type="region of interest" description="Disordered" evidence="2">
    <location>
        <begin position="1248"/>
        <end position="1327"/>
    </location>
</feature>
<name>A0A060Y9Y4_ONCMY</name>
<dbReference type="PaxDb" id="8022-A0A060Y9Y4"/>
<feature type="compositionally biased region" description="Polar residues" evidence="2">
    <location>
        <begin position="603"/>
        <end position="615"/>
    </location>
</feature>
<feature type="region of interest" description="Disordered" evidence="2">
    <location>
        <begin position="1138"/>
        <end position="1170"/>
    </location>
</feature>
<feature type="compositionally biased region" description="Low complexity" evidence="2">
    <location>
        <begin position="567"/>
        <end position="585"/>
    </location>
</feature>
<reference evidence="4" key="1">
    <citation type="journal article" date="2014" name="Nat. Commun.">
        <title>The rainbow trout genome provides novel insights into evolution after whole-genome duplication in vertebrates.</title>
        <authorList>
            <person name="Berthelot C."/>
            <person name="Brunet F."/>
            <person name="Chalopin D."/>
            <person name="Juanchich A."/>
            <person name="Bernard M."/>
            <person name="Noel B."/>
            <person name="Bento P."/>
            <person name="Da Silva C."/>
            <person name="Labadie K."/>
            <person name="Alberti A."/>
            <person name="Aury J.M."/>
            <person name="Louis A."/>
            <person name="Dehais P."/>
            <person name="Bardou P."/>
            <person name="Montfort J."/>
            <person name="Klopp C."/>
            <person name="Cabau C."/>
            <person name="Gaspin C."/>
            <person name="Thorgaard G.H."/>
            <person name="Boussaha M."/>
            <person name="Quillet E."/>
            <person name="Guyomard R."/>
            <person name="Galiana D."/>
            <person name="Bobe J."/>
            <person name="Volff J.N."/>
            <person name="Genet C."/>
            <person name="Wincker P."/>
            <person name="Jaillon O."/>
            <person name="Roest Crollius H."/>
            <person name="Guiguen Y."/>
        </authorList>
    </citation>
    <scope>NUCLEOTIDE SEQUENCE [LARGE SCALE GENOMIC DNA]</scope>
</reference>
<feature type="coiled-coil region" evidence="1">
    <location>
        <begin position="27"/>
        <end position="61"/>
    </location>
</feature>
<dbReference type="PANTHER" id="PTHR21740:SF3">
    <property type="entry name" value="NCK-ASSOCIATED PROTEIN 5-LIKE"/>
    <property type="match status" value="1"/>
</dbReference>
<dbReference type="GO" id="GO:0001578">
    <property type="term" value="P:microtubule bundle formation"/>
    <property type="evidence" value="ECO:0007669"/>
    <property type="project" value="TreeGrafter"/>
</dbReference>
<dbReference type="PANTHER" id="PTHR21740">
    <property type="entry name" value="NCK-ASSOCIATED PROTEIN 5"/>
    <property type="match status" value="1"/>
</dbReference>
<feature type="region of interest" description="Disordered" evidence="2">
    <location>
        <begin position="785"/>
        <end position="853"/>
    </location>
</feature>
<feature type="region of interest" description="Disordered" evidence="2">
    <location>
        <begin position="1068"/>
        <end position="1098"/>
    </location>
</feature>
<evidence type="ECO:0000256" key="1">
    <source>
        <dbReference type="SAM" id="Coils"/>
    </source>
</evidence>
<dbReference type="InterPro" id="IPR026163">
    <property type="entry name" value="Nckap5l"/>
</dbReference>
<feature type="compositionally biased region" description="Low complexity" evidence="2">
    <location>
        <begin position="793"/>
        <end position="805"/>
    </location>
</feature>
<feature type="compositionally biased region" description="Low complexity" evidence="2">
    <location>
        <begin position="462"/>
        <end position="474"/>
    </location>
</feature>
<feature type="region of interest" description="Disordered" evidence="2">
    <location>
        <begin position="565"/>
        <end position="646"/>
    </location>
</feature>
<dbReference type="Pfam" id="PF15246">
    <property type="entry name" value="NCKAP5"/>
    <property type="match status" value="1"/>
</dbReference>
<feature type="compositionally biased region" description="Basic and acidic residues" evidence="2">
    <location>
        <begin position="680"/>
        <end position="704"/>
    </location>
</feature>
<evidence type="ECO:0000256" key="2">
    <source>
        <dbReference type="SAM" id="MobiDB-lite"/>
    </source>
</evidence>
<dbReference type="GO" id="GO:0007019">
    <property type="term" value="P:microtubule depolymerization"/>
    <property type="evidence" value="ECO:0007669"/>
    <property type="project" value="TreeGrafter"/>
</dbReference>
<feature type="compositionally biased region" description="Polar residues" evidence="2">
    <location>
        <begin position="140"/>
        <end position="151"/>
    </location>
</feature>
<accession>A0A060Y9Y4</accession>
<keyword evidence="1" id="KW-0175">Coiled coil</keyword>
<feature type="compositionally biased region" description="Basic and acidic residues" evidence="2">
    <location>
        <begin position="1"/>
        <end position="14"/>
    </location>
</feature>
<feature type="region of interest" description="Disordered" evidence="2">
    <location>
        <begin position="670"/>
        <end position="704"/>
    </location>
</feature>